<sequence>MEIKIDLTEDKVIIVSRGELIQIDKPRTGYGENVVTWVDGEIKSDRVSYTNKR</sequence>
<gene>
    <name evidence="1" type="ORF">DES48_11221</name>
</gene>
<dbReference type="OrthoDB" id="2909155at2"/>
<evidence type="ECO:0000313" key="2">
    <source>
        <dbReference type="Proteomes" id="UP000252254"/>
    </source>
</evidence>
<evidence type="ECO:0000313" key="1">
    <source>
        <dbReference type="EMBL" id="RBO93220.1"/>
    </source>
</evidence>
<accession>A0A366DT05</accession>
<name>A0A366DT05_9BACI</name>
<proteinExistence type="predicted"/>
<organism evidence="1 2">
    <name type="scientific">Paraliobacillus ryukyuensis</name>
    <dbReference type="NCBI Taxonomy" id="200904"/>
    <lineage>
        <taxon>Bacteria</taxon>
        <taxon>Bacillati</taxon>
        <taxon>Bacillota</taxon>
        <taxon>Bacilli</taxon>
        <taxon>Bacillales</taxon>
        <taxon>Bacillaceae</taxon>
        <taxon>Paraliobacillus</taxon>
    </lineage>
</organism>
<dbReference type="Pfam" id="PF13128">
    <property type="entry name" value="DUF3954"/>
    <property type="match status" value="1"/>
</dbReference>
<dbReference type="AlphaFoldDB" id="A0A366DT05"/>
<dbReference type="EMBL" id="QNRI01000012">
    <property type="protein sequence ID" value="RBO93220.1"/>
    <property type="molecule type" value="Genomic_DNA"/>
</dbReference>
<reference evidence="1 2" key="1">
    <citation type="submission" date="2018-06" db="EMBL/GenBank/DDBJ databases">
        <title>Genomic Encyclopedia of Type Strains, Phase IV (KMG-IV): sequencing the most valuable type-strain genomes for metagenomic binning, comparative biology and taxonomic classification.</title>
        <authorList>
            <person name="Goeker M."/>
        </authorList>
    </citation>
    <scope>NUCLEOTIDE SEQUENCE [LARGE SCALE GENOMIC DNA]</scope>
    <source>
        <strain evidence="1 2">DSM 15140</strain>
    </source>
</reference>
<dbReference type="RefSeq" id="WP_079708014.1">
    <property type="nucleotide sequence ID" value="NZ_BAABQN010000013.1"/>
</dbReference>
<dbReference type="Proteomes" id="UP000252254">
    <property type="component" value="Unassembled WGS sequence"/>
</dbReference>
<dbReference type="STRING" id="200904.GCA_900168775_03031"/>
<protein>
    <submittedName>
        <fullName evidence="1">Uncharacterized protein DUF3954</fullName>
    </submittedName>
</protein>
<comment type="caution">
    <text evidence="1">The sequence shown here is derived from an EMBL/GenBank/DDBJ whole genome shotgun (WGS) entry which is preliminary data.</text>
</comment>
<keyword evidence="2" id="KW-1185">Reference proteome</keyword>
<dbReference type="InterPro" id="IPR025017">
    <property type="entry name" value="DUF3954"/>
</dbReference>